<dbReference type="SMART" id="SM00387">
    <property type="entry name" value="HATPase_c"/>
    <property type="match status" value="1"/>
</dbReference>
<reference evidence="10 13" key="2">
    <citation type="submission" date="2016-01" db="EMBL/GenBank/DDBJ databases">
        <authorList>
            <person name="Varghese N."/>
        </authorList>
    </citation>
    <scope>NUCLEOTIDE SEQUENCE [LARGE SCALE GENOMIC DNA]</scope>
    <source>
        <strain evidence="10 13">HL-91</strain>
    </source>
</reference>
<dbReference type="GO" id="GO:0005886">
    <property type="term" value="C:plasma membrane"/>
    <property type="evidence" value="ECO:0007669"/>
    <property type="project" value="TreeGrafter"/>
</dbReference>
<dbReference type="CDD" id="cd00082">
    <property type="entry name" value="HisKA"/>
    <property type="match status" value="1"/>
</dbReference>
<dbReference type="SMART" id="SM00388">
    <property type="entry name" value="HisKA"/>
    <property type="match status" value="1"/>
</dbReference>
<dbReference type="InterPro" id="IPR013656">
    <property type="entry name" value="PAS_4"/>
</dbReference>
<comment type="caution">
    <text evidence="11">The sequence shown here is derived from an EMBL/GenBank/DDBJ whole genome shotgun (WGS) entry which is preliminary data.</text>
</comment>
<dbReference type="Pfam" id="PF00512">
    <property type="entry name" value="HisKA"/>
    <property type="match status" value="1"/>
</dbReference>
<dbReference type="CDD" id="cd00130">
    <property type="entry name" value="PAS"/>
    <property type="match status" value="1"/>
</dbReference>
<accession>A0A0P7YX02</accession>
<keyword evidence="6" id="KW-0902">Two-component regulatory system</keyword>
<dbReference type="InterPro" id="IPR050351">
    <property type="entry name" value="BphY/WalK/GraS-like"/>
</dbReference>
<dbReference type="SUPFAM" id="SSF47384">
    <property type="entry name" value="Homodimeric domain of signal transducing histidine kinase"/>
    <property type="match status" value="1"/>
</dbReference>
<keyword evidence="3" id="KW-0597">Phosphoprotein</keyword>
<dbReference type="PROSITE" id="PS50112">
    <property type="entry name" value="PAS"/>
    <property type="match status" value="1"/>
</dbReference>
<keyword evidence="5 11" id="KW-0418">Kinase</keyword>
<evidence type="ECO:0000259" key="8">
    <source>
        <dbReference type="PROSITE" id="PS50109"/>
    </source>
</evidence>
<feature type="domain" description="PAS" evidence="9">
    <location>
        <begin position="2"/>
        <end position="38"/>
    </location>
</feature>
<dbReference type="InterPro" id="IPR004358">
    <property type="entry name" value="Sig_transdc_His_kin-like_C"/>
</dbReference>
<dbReference type="InterPro" id="IPR036890">
    <property type="entry name" value="HATPase_C_sf"/>
</dbReference>
<evidence type="ECO:0000313" key="10">
    <source>
        <dbReference type="EMBL" id="CUX80426.1"/>
    </source>
</evidence>
<dbReference type="EMBL" id="FBYC01000004">
    <property type="protein sequence ID" value="CUX80426.1"/>
    <property type="molecule type" value="Genomic_DNA"/>
</dbReference>
<evidence type="ECO:0000313" key="13">
    <source>
        <dbReference type="Proteomes" id="UP000182045"/>
    </source>
</evidence>
<comment type="catalytic activity">
    <reaction evidence="1">
        <text>ATP + protein L-histidine = ADP + protein N-phospho-L-histidine.</text>
        <dbReference type="EC" id="2.7.13.3"/>
    </reaction>
</comment>
<organism evidence="11 12">
    <name type="scientific">Roseibaca calidilacus</name>
    <dbReference type="NCBI Taxonomy" id="1666912"/>
    <lineage>
        <taxon>Bacteria</taxon>
        <taxon>Pseudomonadati</taxon>
        <taxon>Pseudomonadota</taxon>
        <taxon>Alphaproteobacteria</taxon>
        <taxon>Rhodobacterales</taxon>
        <taxon>Paracoccaceae</taxon>
        <taxon>Roseinatronobacter</taxon>
    </lineage>
</organism>
<dbReference type="SUPFAM" id="SSF55785">
    <property type="entry name" value="PYP-like sensor domain (PAS domain)"/>
    <property type="match status" value="1"/>
</dbReference>
<dbReference type="EMBL" id="LJSG01000008">
    <property type="protein sequence ID" value="KPP93572.1"/>
    <property type="molecule type" value="Genomic_DNA"/>
</dbReference>
<evidence type="ECO:0000256" key="7">
    <source>
        <dbReference type="ARBA" id="ARBA00023136"/>
    </source>
</evidence>
<dbReference type="RefSeq" id="WP_072245470.1">
    <property type="nucleotide sequence ID" value="NZ_FBYC01000004.1"/>
</dbReference>
<evidence type="ECO:0000256" key="6">
    <source>
        <dbReference type="ARBA" id="ARBA00023012"/>
    </source>
</evidence>
<dbReference type="Proteomes" id="UP000050413">
    <property type="component" value="Unassembled WGS sequence"/>
</dbReference>
<dbReference type="Gene3D" id="1.10.287.130">
    <property type="match status" value="1"/>
</dbReference>
<dbReference type="PRINTS" id="PR00344">
    <property type="entry name" value="BCTRLSENSOR"/>
</dbReference>
<dbReference type="InterPro" id="IPR003594">
    <property type="entry name" value="HATPase_dom"/>
</dbReference>
<sequence length="343" mass="37286">MSPTAFTALLEAFNEPVLVVRQDGTVETANTAALELFGKRILGAQLRALLRQPDVTALLERMIAGAEQGAAAYATSDSSVERHWQVTARRMDAQAFVVSLRDTSELEAAEAQRRDFVANVSHELRSPLTVLAGFLETLQGAAADDPQARTEFLSIMQAETERMTGLVADLLSLSRVEASARIRPREPVAIDMVLHATLAALRPQIEQAGLNVTCDLPDDLPPVPGDYDQLVQVYHNLVENALKYGADGGEIEITGVIVPRLPGLDGPALRLAIRDHGEGIDPIHIPRLTERFYRVDRARSRQSGGTGLGLAIVKHILGRHRGRLIIRSHPGEGSTFETILPLS</sequence>
<name>A0A0P7YX02_9RHOB</name>
<dbReference type="EC" id="2.7.13.3" evidence="2"/>
<dbReference type="PROSITE" id="PS50109">
    <property type="entry name" value="HIS_KIN"/>
    <property type="match status" value="1"/>
</dbReference>
<dbReference type="STRING" id="1666912.Ga0058931_1129"/>
<keyword evidence="7" id="KW-0472">Membrane</keyword>
<evidence type="ECO:0000256" key="1">
    <source>
        <dbReference type="ARBA" id="ARBA00000085"/>
    </source>
</evidence>
<evidence type="ECO:0000256" key="5">
    <source>
        <dbReference type="ARBA" id="ARBA00022777"/>
    </source>
</evidence>
<evidence type="ECO:0000256" key="2">
    <source>
        <dbReference type="ARBA" id="ARBA00012438"/>
    </source>
</evidence>
<dbReference type="PANTHER" id="PTHR45453:SF1">
    <property type="entry name" value="PHOSPHATE REGULON SENSOR PROTEIN PHOR"/>
    <property type="match status" value="1"/>
</dbReference>
<dbReference type="OrthoDB" id="9813151at2"/>
<dbReference type="FunFam" id="3.30.565.10:FF:000006">
    <property type="entry name" value="Sensor histidine kinase WalK"/>
    <property type="match status" value="1"/>
</dbReference>
<dbReference type="InterPro" id="IPR003661">
    <property type="entry name" value="HisK_dim/P_dom"/>
</dbReference>
<gene>
    <name evidence="11" type="primary">phoR</name>
    <name evidence="10" type="ORF">Ga0058931_1129</name>
    <name evidence="11" type="ORF">HLUCCA05_11395</name>
</gene>
<dbReference type="InterPro" id="IPR005467">
    <property type="entry name" value="His_kinase_dom"/>
</dbReference>
<evidence type="ECO:0000256" key="3">
    <source>
        <dbReference type="ARBA" id="ARBA00022553"/>
    </source>
</evidence>
<feature type="domain" description="Histidine kinase" evidence="8">
    <location>
        <begin position="119"/>
        <end position="343"/>
    </location>
</feature>
<reference evidence="11 12" key="1">
    <citation type="submission" date="2015-09" db="EMBL/GenBank/DDBJ databases">
        <title>Identification and resolution of microdiversity through metagenomic sequencing of parallel consortia.</title>
        <authorList>
            <person name="Nelson W.C."/>
            <person name="Romine M.F."/>
            <person name="Lindemann S.R."/>
        </authorList>
    </citation>
    <scope>NUCLEOTIDE SEQUENCE [LARGE SCALE GENOMIC DNA]</scope>
    <source>
        <strain evidence="11">HL-91</strain>
    </source>
</reference>
<dbReference type="GO" id="GO:0000155">
    <property type="term" value="F:phosphorelay sensor kinase activity"/>
    <property type="evidence" value="ECO:0007669"/>
    <property type="project" value="InterPro"/>
</dbReference>
<dbReference type="Gene3D" id="3.30.450.20">
    <property type="entry name" value="PAS domain"/>
    <property type="match status" value="1"/>
</dbReference>
<dbReference type="InterPro" id="IPR035965">
    <property type="entry name" value="PAS-like_dom_sf"/>
</dbReference>
<dbReference type="GO" id="GO:0016036">
    <property type="term" value="P:cellular response to phosphate starvation"/>
    <property type="evidence" value="ECO:0007669"/>
    <property type="project" value="TreeGrafter"/>
</dbReference>
<dbReference type="AlphaFoldDB" id="A0A0P7YX02"/>
<dbReference type="InterPro" id="IPR036097">
    <property type="entry name" value="HisK_dim/P_sf"/>
</dbReference>
<protein>
    <recommendedName>
        <fullName evidence="2">histidine kinase</fullName>
        <ecNumber evidence="2">2.7.13.3</ecNumber>
    </recommendedName>
</protein>
<dbReference type="Pfam" id="PF02518">
    <property type="entry name" value="HATPase_c"/>
    <property type="match status" value="1"/>
</dbReference>
<dbReference type="FunFam" id="1.10.287.130:FF:000001">
    <property type="entry name" value="Two-component sensor histidine kinase"/>
    <property type="match status" value="1"/>
</dbReference>
<proteinExistence type="predicted"/>
<evidence type="ECO:0000256" key="4">
    <source>
        <dbReference type="ARBA" id="ARBA00022679"/>
    </source>
</evidence>
<keyword evidence="13" id="KW-1185">Reference proteome</keyword>
<dbReference type="Gene3D" id="3.30.565.10">
    <property type="entry name" value="Histidine kinase-like ATPase, C-terminal domain"/>
    <property type="match status" value="1"/>
</dbReference>
<dbReference type="InterPro" id="IPR000014">
    <property type="entry name" value="PAS"/>
</dbReference>
<dbReference type="PATRIC" id="fig|1666912.4.peg.2467"/>
<dbReference type="GO" id="GO:0004721">
    <property type="term" value="F:phosphoprotein phosphatase activity"/>
    <property type="evidence" value="ECO:0007669"/>
    <property type="project" value="TreeGrafter"/>
</dbReference>
<dbReference type="PANTHER" id="PTHR45453">
    <property type="entry name" value="PHOSPHATE REGULON SENSOR PROTEIN PHOR"/>
    <property type="match status" value="1"/>
</dbReference>
<dbReference type="Pfam" id="PF08448">
    <property type="entry name" value="PAS_4"/>
    <property type="match status" value="1"/>
</dbReference>
<evidence type="ECO:0000259" key="9">
    <source>
        <dbReference type="PROSITE" id="PS50112"/>
    </source>
</evidence>
<evidence type="ECO:0000313" key="12">
    <source>
        <dbReference type="Proteomes" id="UP000050413"/>
    </source>
</evidence>
<dbReference type="Proteomes" id="UP000182045">
    <property type="component" value="Unassembled WGS sequence"/>
</dbReference>
<dbReference type="SUPFAM" id="SSF55874">
    <property type="entry name" value="ATPase domain of HSP90 chaperone/DNA topoisomerase II/histidine kinase"/>
    <property type="match status" value="1"/>
</dbReference>
<keyword evidence="4" id="KW-0808">Transferase</keyword>
<evidence type="ECO:0000313" key="11">
    <source>
        <dbReference type="EMBL" id="KPP93572.1"/>
    </source>
</evidence>